<organism evidence="2">
    <name type="scientific">Anopheles darlingi</name>
    <name type="common">Mosquito</name>
    <dbReference type="NCBI Taxonomy" id="43151"/>
    <lineage>
        <taxon>Eukaryota</taxon>
        <taxon>Metazoa</taxon>
        <taxon>Ecdysozoa</taxon>
        <taxon>Arthropoda</taxon>
        <taxon>Hexapoda</taxon>
        <taxon>Insecta</taxon>
        <taxon>Pterygota</taxon>
        <taxon>Neoptera</taxon>
        <taxon>Endopterygota</taxon>
        <taxon>Diptera</taxon>
        <taxon>Nematocera</taxon>
        <taxon>Culicoidea</taxon>
        <taxon>Culicidae</taxon>
        <taxon>Anophelinae</taxon>
        <taxon>Anopheles</taxon>
    </lineage>
</organism>
<feature type="transmembrane region" description="Helical" evidence="1">
    <location>
        <begin position="38"/>
        <end position="56"/>
    </location>
</feature>
<proteinExistence type="predicted"/>
<feature type="transmembrane region" description="Helical" evidence="1">
    <location>
        <begin position="63"/>
        <end position="84"/>
    </location>
</feature>
<keyword evidence="1" id="KW-1133">Transmembrane helix</keyword>
<keyword evidence="1" id="KW-0812">Transmembrane</keyword>
<accession>A0A2M4D5L4</accession>
<keyword evidence="1" id="KW-0472">Membrane</keyword>
<evidence type="ECO:0000313" key="2">
    <source>
        <dbReference type="EMBL" id="MBW72874.1"/>
    </source>
</evidence>
<protein>
    <submittedName>
        <fullName evidence="2">Uncharacterized protein</fullName>
    </submittedName>
</protein>
<dbReference type="AlphaFoldDB" id="A0A2M4D5L4"/>
<reference evidence="2" key="1">
    <citation type="submission" date="2018-01" db="EMBL/GenBank/DDBJ databases">
        <title>An insight into the sialome of Amazonian anophelines.</title>
        <authorList>
            <person name="Ribeiro J.M."/>
            <person name="Scarpassa V."/>
            <person name="Calvo E."/>
        </authorList>
    </citation>
    <scope>NUCLEOTIDE SEQUENCE</scope>
</reference>
<name>A0A2M4D5L4_ANODA</name>
<sequence>MVSPVFGACVSFFVSLVFFCSILFFFDIWGESPVCGAGVFIFFFFVVSTLSPHLYFRETTRLLFCGVLCFFVRGVFRVCSGFGLRL</sequence>
<dbReference type="EMBL" id="GGFL01008696">
    <property type="protein sequence ID" value="MBW72874.1"/>
    <property type="molecule type" value="Transcribed_RNA"/>
</dbReference>
<evidence type="ECO:0000256" key="1">
    <source>
        <dbReference type="SAM" id="Phobius"/>
    </source>
</evidence>
<feature type="transmembrane region" description="Helical" evidence="1">
    <location>
        <begin position="5"/>
        <end position="26"/>
    </location>
</feature>